<sequence>KLKLSVDNMIEPKLHSPRRALMQLKEKTEAELSRMRSLSISCPVDESMEWVFSITHIHKPNGNFVSV</sequence>
<dbReference type="AlphaFoldDB" id="A0AAN8ZYA3"/>
<comment type="caution">
    <text evidence="1">The sequence shown here is derived from an EMBL/GenBank/DDBJ whole genome shotgun (WGS) entry which is preliminary data.</text>
</comment>
<proteinExistence type="predicted"/>
<dbReference type="Proteomes" id="UP001381693">
    <property type="component" value="Unassembled WGS sequence"/>
</dbReference>
<accession>A0AAN8ZYA3</accession>
<keyword evidence="2" id="KW-1185">Reference proteome</keyword>
<reference evidence="1 2" key="1">
    <citation type="submission" date="2023-11" db="EMBL/GenBank/DDBJ databases">
        <title>Halocaridina rubra genome assembly.</title>
        <authorList>
            <person name="Smith C."/>
        </authorList>
    </citation>
    <scope>NUCLEOTIDE SEQUENCE [LARGE SCALE GENOMIC DNA]</scope>
    <source>
        <strain evidence="1">EP-1</strain>
        <tissue evidence="1">Whole</tissue>
    </source>
</reference>
<dbReference type="EMBL" id="JAXCGZ010017652">
    <property type="protein sequence ID" value="KAK7067839.1"/>
    <property type="molecule type" value="Genomic_DNA"/>
</dbReference>
<evidence type="ECO:0000313" key="1">
    <source>
        <dbReference type="EMBL" id="KAK7067839.1"/>
    </source>
</evidence>
<gene>
    <name evidence="1" type="ORF">SK128_018259</name>
</gene>
<organism evidence="1 2">
    <name type="scientific">Halocaridina rubra</name>
    <name type="common">Hawaiian red shrimp</name>
    <dbReference type="NCBI Taxonomy" id="373956"/>
    <lineage>
        <taxon>Eukaryota</taxon>
        <taxon>Metazoa</taxon>
        <taxon>Ecdysozoa</taxon>
        <taxon>Arthropoda</taxon>
        <taxon>Crustacea</taxon>
        <taxon>Multicrustacea</taxon>
        <taxon>Malacostraca</taxon>
        <taxon>Eumalacostraca</taxon>
        <taxon>Eucarida</taxon>
        <taxon>Decapoda</taxon>
        <taxon>Pleocyemata</taxon>
        <taxon>Caridea</taxon>
        <taxon>Atyoidea</taxon>
        <taxon>Atyidae</taxon>
        <taxon>Halocaridina</taxon>
    </lineage>
</organism>
<name>A0AAN8ZYA3_HALRR</name>
<protein>
    <submittedName>
        <fullName evidence="1">Uncharacterized protein</fullName>
    </submittedName>
</protein>
<evidence type="ECO:0000313" key="2">
    <source>
        <dbReference type="Proteomes" id="UP001381693"/>
    </source>
</evidence>
<feature type="non-terminal residue" evidence="1">
    <location>
        <position position="1"/>
    </location>
</feature>